<evidence type="ECO:0000256" key="1">
    <source>
        <dbReference type="ARBA" id="ARBA00004141"/>
    </source>
</evidence>
<feature type="transmembrane region" description="Helical" evidence="5">
    <location>
        <begin position="81"/>
        <end position="104"/>
    </location>
</feature>
<evidence type="ECO:0000256" key="3">
    <source>
        <dbReference type="ARBA" id="ARBA00022989"/>
    </source>
</evidence>
<keyword evidence="2 5" id="KW-0812">Transmembrane</keyword>
<evidence type="ECO:0000256" key="5">
    <source>
        <dbReference type="SAM" id="Phobius"/>
    </source>
</evidence>
<evidence type="ECO:0000256" key="4">
    <source>
        <dbReference type="ARBA" id="ARBA00023136"/>
    </source>
</evidence>
<feature type="transmembrane region" description="Helical" evidence="5">
    <location>
        <begin position="428"/>
        <end position="446"/>
    </location>
</feature>
<dbReference type="PANTHER" id="PTHR10037:SF288">
    <property type="entry name" value="SODIUM CHANNEL PROTEIN PARA"/>
    <property type="match status" value="1"/>
</dbReference>
<comment type="subcellular location">
    <subcellularLocation>
        <location evidence="1">Membrane</location>
        <topology evidence="1">Multi-pass membrane protein</topology>
    </subcellularLocation>
</comment>
<dbReference type="Gene3D" id="1.20.120.350">
    <property type="entry name" value="Voltage-gated potassium channels. Chain C"/>
    <property type="match status" value="2"/>
</dbReference>
<dbReference type="Gene3D" id="1.10.287.70">
    <property type="match status" value="2"/>
</dbReference>
<protein>
    <submittedName>
        <fullName evidence="7">Oidioi.mRNA.OKI2018_I69.chr1.g3165.t1.cds</fullName>
    </submittedName>
</protein>
<accession>A0ABN7T054</accession>
<feature type="transmembrane region" description="Helical" evidence="5">
    <location>
        <begin position="461"/>
        <end position="479"/>
    </location>
</feature>
<evidence type="ECO:0000313" key="7">
    <source>
        <dbReference type="EMBL" id="CAG5107139.1"/>
    </source>
</evidence>
<keyword evidence="8" id="KW-1185">Reference proteome</keyword>
<evidence type="ECO:0000259" key="6">
    <source>
        <dbReference type="Pfam" id="PF00520"/>
    </source>
</evidence>
<feature type="transmembrane region" description="Helical" evidence="5">
    <location>
        <begin position="565"/>
        <end position="588"/>
    </location>
</feature>
<feature type="transmembrane region" description="Helical" evidence="5">
    <location>
        <begin position="217"/>
        <end position="240"/>
    </location>
</feature>
<sequence length="684" mass="78532">MKKIVTDPFFEVVITFCILANTFFMTLEKYPKENYPEREPLLDKANKVFTIIFIVEMVLKIIGLTPHLYFKEQWNIFDSVVIMFSILELALSTLATNLAVLRAFRLLRILKLAKSWPTLNKLIRIIGRSLGNLGHLSFVLFIVLFIFAVIGMQLFRADYLKHFNDGMEVNETTKIHLPRWHFIDFPHAFLIVFRIQCGEWVESMFECMKVSKPKICIPIFITVFVIGNLVILNLFLALLLNSFSGDVLQQTEASSNAFALAGERIQRCIVHVAKKIPVCLGSCQQFALAQWKKHFAVTTIKEPTNPWDDEFIPIKAGVCGVSDAFSRSPSLSKAYIHTLVLPNEASNGTSPNKSLNNLSNPDAQYLQQQQEIQSTENAALLEGKQYNPEECLPKLTPYLNKYIDPESHFSQQCMKIRINCYKIVEHRIYETILIFTILLSSIALVFEDIKLNDQRSSLKVVLYWADVFFCIFFSIEMIMKVIAYGLRKYFTNWWCCLDFFIVTVSVISIYYSPLPHSKVTNSTTSSLSVLRVLRTMRALRPLRALSRFQGMRVVVDALMKAIPSIMNVFLVCVIFWLIFSILGVNLFGGKFSRCVDLKTSQILPAKCPLLRGINGSVSEADKLRCKDRKDPMFAEWAADKHHCLYIKEWFNDTEKNESKYDWETPPVNFDDVWNGYLALLQGKA</sequence>
<evidence type="ECO:0000313" key="8">
    <source>
        <dbReference type="Proteomes" id="UP001158576"/>
    </source>
</evidence>
<dbReference type="Pfam" id="PF00520">
    <property type="entry name" value="Ion_trans"/>
    <property type="match status" value="2"/>
</dbReference>
<feature type="transmembrane region" description="Helical" evidence="5">
    <location>
        <begin position="6"/>
        <end position="27"/>
    </location>
</feature>
<feature type="domain" description="Ion transport" evidence="6">
    <location>
        <begin position="8"/>
        <end position="245"/>
    </location>
</feature>
<keyword evidence="3 5" id="KW-1133">Transmembrane helix</keyword>
<evidence type="ECO:0000256" key="2">
    <source>
        <dbReference type="ARBA" id="ARBA00022692"/>
    </source>
</evidence>
<dbReference type="EMBL" id="OU015566">
    <property type="protein sequence ID" value="CAG5107139.1"/>
    <property type="molecule type" value="Genomic_DNA"/>
</dbReference>
<feature type="transmembrane region" description="Helical" evidence="5">
    <location>
        <begin position="491"/>
        <end position="511"/>
    </location>
</feature>
<proteinExistence type="predicted"/>
<dbReference type="InterPro" id="IPR043203">
    <property type="entry name" value="VGCC_Ca_Na"/>
</dbReference>
<dbReference type="SUPFAM" id="SSF81324">
    <property type="entry name" value="Voltage-gated potassium channels"/>
    <property type="match status" value="2"/>
</dbReference>
<feature type="transmembrane region" description="Helical" evidence="5">
    <location>
        <begin position="48"/>
        <end position="69"/>
    </location>
</feature>
<reference evidence="7 8" key="1">
    <citation type="submission" date="2021-04" db="EMBL/GenBank/DDBJ databases">
        <authorList>
            <person name="Bliznina A."/>
        </authorList>
    </citation>
    <scope>NUCLEOTIDE SEQUENCE [LARGE SCALE GENOMIC DNA]</scope>
</reference>
<dbReference type="InterPro" id="IPR027359">
    <property type="entry name" value="Volt_channel_dom_sf"/>
</dbReference>
<gene>
    <name evidence="7" type="ORF">OKIOD_LOCUS11930</name>
</gene>
<keyword evidence="4 5" id="KW-0472">Membrane</keyword>
<organism evidence="7 8">
    <name type="scientific">Oikopleura dioica</name>
    <name type="common">Tunicate</name>
    <dbReference type="NCBI Taxonomy" id="34765"/>
    <lineage>
        <taxon>Eukaryota</taxon>
        <taxon>Metazoa</taxon>
        <taxon>Chordata</taxon>
        <taxon>Tunicata</taxon>
        <taxon>Appendicularia</taxon>
        <taxon>Copelata</taxon>
        <taxon>Oikopleuridae</taxon>
        <taxon>Oikopleura</taxon>
    </lineage>
</organism>
<dbReference type="Proteomes" id="UP001158576">
    <property type="component" value="Chromosome 1"/>
</dbReference>
<feature type="transmembrane region" description="Helical" evidence="5">
    <location>
        <begin position="133"/>
        <end position="155"/>
    </location>
</feature>
<dbReference type="PANTHER" id="PTHR10037">
    <property type="entry name" value="VOLTAGE-GATED CATION CHANNEL CALCIUM AND SODIUM"/>
    <property type="match status" value="1"/>
</dbReference>
<dbReference type="InterPro" id="IPR005821">
    <property type="entry name" value="Ion_trans_dom"/>
</dbReference>
<feature type="domain" description="Ion transport" evidence="6">
    <location>
        <begin position="426"/>
        <end position="681"/>
    </location>
</feature>
<name>A0ABN7T054_OIKDI</name>